<dbReference type="InterPro" id="IPR036188">
    <property type="entry name" value="FAD/NAD-bd_sf"/>
</dbReference>
<dbReference type="AlphaFoldDB" id="A0A8K0NJJ7"/>
<dbReference type="Proteomes" id="UP000811619">
    <property type="component" value="Unassembled WGS sequence"/>
</dbReference>
<feature type="domain" description="FAD-binding" evidence="4">
    <location>
        <begin position="10"/>
        <end position="337"/>
    </location>
</feature>
<keyword evidence="2" id="KW-0274">FAD</keyword>
<dbReference type="Gene3D" id="3.50.50.60">
    <property type="entry name" value="FAD/NAD(P)-binding domain"/>
    <property type="match status" value="1"/>
</dbReference>
<dbReference type="PANTHER" id="PTHR46865:SF7">
    <property type="entry name" value="MONOOXYGENASE, PUTATIVE (AFU_ORTHOLOGUE AFUA_8G07040)-RELATED"/>
    <property type="match status" value="1"/>
</dbReference>
<evidence type="ECO:0000256" key="3">
    <source>
        <dbReference type="ARBA" id="ARBA00023002"/>
    </source>
</evidence>
<sequence length="417" mass="46883">MGSLKQKPLRVLISGAGVAGPSLAFWLTRLGHPCTVVERCGKLRASGQQIDIREQGIEAVQRMGLLDDFRKIAVDEPGFQLVDKRGKAYAVFDRVESKPGQIQKRQTFSSEFEIMRPDLCRLLYEKTRHTTEYMFGKYVTGFDNGADGVNVTFSDGNKATYDVLVAADGQGSRVRRMLLKDEDPSVDYSRHMGVYCSYFTIPRRPGDTNMATVHMATGKRVLFTRFHSETHGQGHFLTTAHADQIDEVVRQDVAAQKALFTDLFHDAGWQAKRLIEDMRESDDFYLQPLTQVRSKIWSKGRVVLLGDAGYAPTPLTGMGTSLALIGAHILAGEMAKRPDDPAGAFAAYEAVFRPFVEETQQVPWGVPGVAFHKKAWEIKIVQYLLWLSTKLRLDKLMQMSTFKQEGWKIPAYPELRP</sequence>
<evidence type="ECO:0000313" key="6">
    <source>
        <dbReference type="Proteomes" id="UP000811619"/>
    </source>
</evidence>
<organism evidence="5 6">
    <name type="scientific">Claviceps africana</name>
    <dbReference type="NCBI Taxonomy" id="83212"/>
    <lineage>
        <taxon>Eukaryota</taxon>
        <taxon>Fungi</taxon>
        <taxon>Dikarya</taxon>
        <taxon>Ascomycota</taxon>
        <taxon>Pezizomycotina</taxon>
        <taxon>Sordariomycetes</taxon>
        <taxon>Hypocreomycetidae</taxon>
        <taxon>Hypocreales</taxon>
        <taxon>Clavicipitaceae</taxon>
        <taxon>Claviceps</taxon>
    </lineage>
</organism>
<dbReference type="GO" id="GO:0071949">
    <property type="term" value="F:FAD binding"/>
    <property type="evidence" value="ECO:0007669"/>
    <property type="project" value="InterPro"/>
</dbReference>
<dbReference type="InterPro" id="IPR051704">
    <property type="entry name" value="FAD_aromatic-hydroxylase"/>
</dbReference>
<dbReference type="Pfam" id="PF01494">
    <property type="entry name" value="FAD_binding_3"/>
    <property type="match status" value="1"/>
</dbReference>
<name>A0A8K0NJJ7_9HYPO</name>
<accession>A0A8K0NJJ7</accession>
<dbReference type="PRINTS" id="PR00420">
    <property type="entry name" value="RNGMNOXGNASE"/>
</dbReference>
<comment type="caution">
    <text evidence="5">The sequence shown here is derived from an EMBL/GenBank/DDBJ whole genome shotgun (WGS) entry which is preliminary data.</text>
</comment>
<proteinExistence type="predicted"/>
<evidence type="ECO:0000259" key="4">
    <source>
        <dbReference type="Pfam" id="PF01494"/>
    </source>
</evidence>
<dbReference type="SUPFAM" id="SSF51905">
    <property type="entry name" value="FAD/NAD(P)-binding domain"/>
    <property type="match status" value="1"/>
</dbReference>
<dbReference type="EMBL" id="SRPY01000218">
    <property type="protein sequence ID" value="KAG5927020.1"/>
    <property type="molecule type" value="Genomic_DNA"/>
</dbReference>
<evidence type="ECO:0000256" key="1">
    <source>
        <dbReference type="ARBA" id="ARBA00022630"/>
    </source>
</evidence>
<gene>
    <name evidence="5" type="ORF">E4U42_002703</name>
</gene>
<evidence type="ECO:0000313" key="5">
    <source>
        <dbReference type="EMBL" id="KAG5927020.1"/>
    </source>
</evidence>
<protein>
    <recommendedName>
        <fullName evidence="4">FAD-binding domain-containing protein</fullName>
    </recommendedName>
</protein>
<keyword evidence="6" id="KW-1185">Reference proteome</keyword>
<dbReference type="GO" id="GO:0016491">
    <property type="term" value="F:oxidoreductase activity"/>
    <property type="evidence" value="ECO:0007669"/>
    <property type="project" value="UniProtKB-KW"/>
</dbReference>
<keyword evidence="1" id="KW-0285">Flavoprotein</keyword>
<dbReference type="OrthoDB" id="655030at2759"/>
<keyword evidence="3" id="KW-0560">Oxidoreductase</keyword>
<reference evidence="5" key="1">
    <citation type="journal article" date="2020" name="bioRxiv">
        <title>Whole genome comparisons of ergot fungi reveals the divergence and evolution of species within the genus Claviceps are the result of varying mechanisms driving genome evolution and host range expansion.</title>
        <authorList>
            <person name="Wyka S.A."/>
            <person name="Mondo S.J."/>
            <person name="Liu M."/>
            <person name="Dettman J."/>
            <person name="Nalam V."/>
            <person name="Broders K.D."/>
        </authorList>
    </citation>
    <scope>NUCLEOTIDE SEQUENCE</scope>
    <source>
        <strain evidence="5">CCC 489</strain>
    </source>
</reference>
<evidence type="ECO:0000256" key="2">
    <source>
        <dbReference type="ARBA" id="ARBA00022827"/>
    </source>
</evidence>
<dbReference type="PANTHER" id="PTHR46865">
    <property type="entry name" value="OXIDOREDUCTASE-RELATED"/>
    <property type="match status" value="1"/>
</dbReference>
<dbReference type="InterPro" id="IPR002938">
    <property type="entry name" value="FAD-bd"/>
</dbReference>